<keyword evidence="3" id="KW-0067">ATP-binding</keyword>
<dbReference type="KEGG" id="tpx:Turpa_2323"/>
<evidence type="ECO:0000313" key="7">
    <source>
        <dbReference type="Proteomes" id="UP000006048"/>
    </source>
</evidence>
<dbReference type="PANTHER" id="PTHR24220">
    <property type="entry name" value="IMPORT ATP-BINDING PROTEIN"/>
    <property type="match status" value="1"/>
</dbReference>
<dbReference type="Pfam" id="PF00005">
    <property type="entry name" value="ABC_tran"/>
    <property type="match status" value="1"/>
</dbReference>
<organism evidence="6 7">
    <name type="scientific">Turneriella parva (strain ATCC BAA-1111 / DSM 21527 / NCTC 11395 / H)</name>
    <name type="common">Leptospira parva</name>
    <dbReference type="NCBI Taxonomy" id="869212"/>
    <lineage>
        <taxon>Bacteria</taxon>
        <taxon>Pseudomonadati</taxon>
        <taxon>Spirochaetota</taxon>
        <taxon>Spirochaetia</taxon>
        <taxon>Leptospirales</taxon>
        <taxon>Leptospiraceae</taxon>
        <taxon>Turneriella</taxon>
    </lineage>
</organism>
<keyword evidence="7" id="KW-1185">Reference proteome</keyword>
<evidence type="ECO:0000256" key="3">
    <source>
        <dbReference type="ARBA" id="ARBA00022840"/>
    </source>
</evidence>
<dbReference type="FunFam" id="3.40.50.300:FF:000032">
    <property type="entry name" value="Export ABC transporter ATP-binding protein"/>
    <property type="match status" value="1"/>
</dbReference>
<dbReference type="PROSITE" id="PS00211">
    <property type="entry name" value="ABC_TRANSPORTER_1"/>
    <property type="match status" value="1"/>
</dbReference>
<dbReference type="GO" id="GO:0005524">
    <property type="term" value="F:ATP binding"/>
    <property type="evidence" value="ECO:0007669"/>
    <property type="project" value="UniProtKB-KW"/>
</dbReference>
<name>I4B6R0_TURPD</name>
<dbReference type="CDD" id="cd03255">
    <property type="entry name" value="ABC_MJ0796_LolCDE_FtsE"/>
    <property type="match status" value="1"/>
</dbReference>
<dbReference type="AlphaFoldDB" id="I4B6R0"/>
<dbReference type="InterPro" id="IPR017911">
    <property type="entry name" value="MacB-like_ATP-bd"/>
</dbReference>
<dbReference type="InterPro" id="IPR015854">
    <property type="entry name" value="ABC_transpr_LolD-like"/>
</dbReference>
<keyword evidence="2" id="KW-0547">Nucleotide-binding</keyword>
<evidence type="ECO:0000313" key="6">
    <source>
        <dbReference type="EMBL" id="AFM12967.1"/>
    </source>
</evidence>
<dbReference type="Gene3D" id="3.40.50.300">
    <property type="entry name" value="P-loop containing nucleotide triphosphate hydrolases"/>
    <property type="match status" value="1"/>
</dbReference>
<dbReference type="Proteomes" id="UP000006048">
    <property type="component" value="Chromosome"/>
</dbReference>
<dbReference type="InterPro" id="IPR003439">
    <property type="entry name" value="ABC_transporter-like_ATP-bd"/>
</dbReference>
<keyword evidence="1" id="KW-0813">Transport</keyword>
<dbReference type="STRING" id="869212.Turpa_2323"/>
<dbReference type="InterPro" id="IPR017871">
    <property type="entry name" value="ABC_transporter-like_CS"/>
</dbReference>
<dbReference type="HOGENOM" id="CLU_000604_1_22_12"/>
<evidence type="ECO:0000256" key="1">
    <source>
        <dbReference type="ARBA" id="ARBA00022448"/>
    </source>
</evidence>
<dbReference type="PROSITE" id="PS50893">
    <property type="entry name" value="ABC_TRANSPORTER_2"/>
    <property type="match status" value="1"/>
</dbReference>
<evidence type="ECO:0000256" key="2">
    <source>
        <dbReference type="ARBA" id="ARBA00022741"/>
    </source>
</evidence>
<dbReference type="EMBL" id="CP002959">
    <property type="protein sequence ID" value="AFM12967.1"/>
    <property type="molecule type" value="Genomic_DNA"/>
</dbReference>
<dbReference type="GO" id="GO:0098796">
    <property type="term" value="C:membrane protein complex"/>
    <property type="evidence" value="ECO:0007669"/>
    <property type="project" value="UniProtKB-ARBA"/>
</dbReference>
<dbReference type="GO" id="GO:0005886">
    <property type="term" value="C:plasma membrane"/>
    <property type="evidence" value="ECO:0007669"/>
    <property type="project" value="TreeGrafter"/>
</dbReference>
<evidence type="ECO:0000259" key="5">
    <source>
        <dbReference type="PROSITE" id="PS50893"/>
    </source>
</evidence>
<dbReference type="SMART" id="SM00382">
    <property type="entry name" value="AAA"/>
    <property type="match status" value="1"/>
</dbReference>
<comment type="similarity">
    <text evidence="4">Belongs to the ABC transporter superfamily. Macrolide exporter (TC 3.A.1.122) family.</text>
</comment>
<proteinExistence type="inferred from homology"/>
<dbReference type="GO" id="GO:0016887">
    <property type="term" value="F:ATP hydrolysis activity"/>
    <property type="evidence" value="ECO:0007669"/>
    <property type="project" value="InterPro"/>
</dbReference>
<dbReference type="GO" id="GO:0022857">
    <property type="term" value="F:transmembrane transporter activity"/>
    <property type="evidence" value="ECO:0007669"/>
    <property type="project" value="TreeGrafter"/>
</dbReference>
<dbReference type="PANTHER" id="PTHR24220:SF86">
    <property type="entry name" value="ABC TRANSPORTER ABCH.1"/>
    <property type="match status" value="1"/>
</dbReference>
<dbReference type="InterPro" id="IPR027417">
    <property type="entry name" value="P-loop_NTPase"/>
</dbReference>
<feature type="domain" description="ABC transporter" evidence="5">
    <location>
        <begin position="4"/>
        <end position="236"/>
    </location>
</feature>
<dbReference type="InterPro" id="IPR003593">
    <property type="entry name" value="AAA+_ATPase"/>
</dbReference>
<accession>I4B6R0</accession>
<dbReference type="OrthoDB" id="9805538at2"/>
<reference evidence="6 7" key="1">
    <citation type="submission" date="2012-06" db="EMBL/GenBank/DDBJ databases">
        <title>The complete chromosome of genome of Turneriella parva DSM 21527.</title>
        <authorList>
            <consortium name="US DOE Joint Genome Institute (JGI-PGF)"/>
            <person name="Lucas S."/>
            <person name="Han J."/>
            <person name="Lapidus A."/>
            <person name="Bruce D."/>
            <person name="Goodwin L."/>
            <person name="Pitluck S."/>
            <person name="Peters L."/>
            <person name="Kyrpides N."/>
            <person name="Mavromatis K."/>
            <person name="Ivanova N."/>
            <person name="Mikhailova N."/>
            <person name="Chertkov O."/>
            <person name="Detter J.C."/>
            <person name="Tapia R."/>
            <person name="Han C."/>
            <person name="Land M."/>
            <person name="Hauser L."/>
            <person name="Markowitz V."/>
            <person name="Cheng J.-F."/>
            <person name="Hugenholtz P."/>
            <person name="Woyke T."/>
            <person name="Wu D."/>
            <person name="Gronow S."/>
            <person name="Wellnitz S."/>
            <person name="Brambilla E."/>
            <person name="Klenk H.-P."/>
            <person name="Eisen J.A."/>
        </authorList>
    </citation>
    <scope>NUCLEOTIDE SEQUENCE [LARGE SCALE GENOMIC DNA]</scope>
    <source>
        <strain evidence="7">ATCC BAA-1111 / DSM 21527 / NCTC 11395 / H</strain>
    </source>
</reference>
<sequence>MHIISMTNVRKDYPLGETTVSALKGVNFAVEAGDLLSVVGPSGSGKTTLLNIIGCIDRPTSGKVSIAGQDITTMSDDALTDLRLYTVGFIFQTFNLIPVLDVLENVEFPMLLMKDNKFSKAEIKERAEHLIEEVGLTAQLKQRPAELSGGQRQRVAIARALVTNPKIVLADEPTANLDSDTGHKILELMRRLNEQHKTTFVFSTHDPDVLQYARHVVKIRDGLVVADKPVTKKRKK</sequence>
<dbReference type="SUPFAM" id="SSF52540">
    <property type="entry name" value="P-loop containing nucleoside triphosphate hydrolases"/>
    <property type="match status" value="1"/>
</dbReference>
<gene>
    <name evidence="6" type="ordered locus">Turpa_2323</name>
</gene>
<dbReference type="RefSeq" id="WP_014803473.1">
    <property type="nucleotide sequence ID" value="NC_018020.1"/>
</dbReference>
<protein>
    <submittedName>
        <fullName evidence="6">ABC transporter related protein</fullName>
    </submittedName>
</protein>
<evidence type="ECO:0000256" key="4">
    <source>
        <dbReference type="ARBA" id="ARBA00038388"/>
    </source>
</evidence>